<dbReference type="Gene3D" id="3.30.420.10">
    <property type="entry name" value="Ribonuclease H-like superfamily/Ribonuclease H"/>
    <property type="match status" value="2"/>
</dbReference>
<keyword evidence="2" id="KW-1133">Transmembrane helix</keyword>
<dbReference type="Pfam" id="PF04857">
    <property type="entry name" value="CAF1"/>
    <property type="match status" value="1"/>
</dbReference>
<name>A0A8J9V899_9NEOP</name>
<dbReference type="GO" id="GO:1990432">
    <property type="term" value="P:siRNA 3'-end processing"/>
    <property type="evidence" value="ECO:0007669"/>
    <property type="project" value="TreeGrafter"/>
</dbReference>
<feature type="non-terminal residue" evidence="3">
    <location>
        <position position="529"/>
    </location>
</feature>
<accession>A0A8J9V899</accession>
<evidence type="ECO:0000313" key="3">
    <source>
        <dbReference type="EMBL" id="CAH0721850.1"/>
    </source>
</evidence>
<evidence type="ECO:0000256" key="1">
    <source>
        <dbReference type="ARBA" id="ARBA00008372"/>
    </source>
</evidence>
<dbReference type="GO" id="GO:0000175">
    <property type="term" value="F:3'-5'-RNA exonuclease activity"/>
    <property type="evidence" value="ECO:0007669"/>
    <property type="project" value="TreeGrafter"/>
</dbReference>
<comment type="similarity">
    <text evidence="1">Belongs to the CAF1 family.</text>
</comment>
<dbReference type="InterPro" id="IPR036867">
    <property type="entry name" value="R3H_dom_sf"/>
</dbReference>
<keyword evidence="4" id="KW-1185">Reference proteome</keyword>
<evidence type="ECO:0000313" key="4">
    <source>
        <dbReference type="Proteomes" id="UP000838878"/>
    </source>
</evidence>
<evidence type="ECO:0000256" key="2">
    <source>
        <dbReference type="SAM" id="Phobius"/>
    </source>
</evidence>
<proteinExistence type="inferred from homology"/>
<gene>
    <name evidence="3" type="ORF">BINO364_LOCUS7893</name>
</gene>
<dbReference type="Proteomes" id="UP000838878">
    <property type="component" value="Chromosome 3"/>
</dbReference>
<keyword evidence="2" id="KW-0472">Membrane</keyword>
<organism evidence="3 4">
    <name type="scientific">Brenthis ino</name>
    <name type="common">lesser marbled fritillary</name>
    <dbReference type="NCBI Taxonomy" id="405034"/>
    <lineage>
        <taxon>Eukaryota</taxon>
        <taxon>Metazoa</taxon>
        <taxon>Ecdysozoa</taxon>
        <taxon>Arthropoda</taxon>
        <taxon>Hexapoda</taxon>
        <taxon>Insecta</taxon>
        <taxon>Pterygota</taxon>
        <taxon>Neoptera</taxon>
        <taxon>Endopterygota</taxon>
        <taxon>Lepidoptera</taxon>
        <taxon>Glossata</taxon>
        <taxon>Ditrysia</taxon>
        <taxon>Papilionoidea</taxon>
        <taxon>Nymphalidae</taxon>
        <taxon>Heliconiinae</taxon>
        <taxon>Argynnini</taxon>
        <taxon>Brenthis</taxon>
    </lineage>
</organism>
<dbReference type="SUPFAM" id="SSF53098">
    <property type="entry name" value="Ribonuclease H-like"/>
    <property type="match status" value="1"/>
</dbReference>
<keyword evidence="2" id="KW-0812">Transmembrane</keyword>
<dbReference type="InterPro" id="IPR006941">
    <property type="entry name" value="RNase_CAF1"/>
</dbReference>
<dbReference type="InterPro" id="IPR012677">
    <property type="entry name" value="Nucleotide-bd_a/b_plait_sf"/>
</dbReference>
<dbReference type="EMBL" id="OV170223">
    <property type="protein sequence ID" value="CAH0721850.1"/>
    <property type="molecule type" value="Genomic_DNA"/>
</dbReference>
<dbReference type="AlphaFoldDB" id="A0A8J9V899"/>
<dbReference type="InterPro" id="IPR036397">
    <property type="entry name" value="RNaseH_sf"/>
</dbReference>
<dbReference type="PANTHER" id="PTHR15092:SF22">
    <property type="entry name" value="POLY(A)-SPECIFIC RIBONUCLEASE PNLDC1"/>
    <property type="match status" value="1"/>
</dbReference>
<dbReference type="GO" id="GO:0003723">
    <property type="term" value="F:RNA binding"/>
    <property type="evidence" value="ECO:0007669"/>
    <property type="project" value="TreeGrafter"/>
</dbReference>
<dbReference type="OrthoDB" id="414075at2759"/>
<dbReference type="GO" id="GO:1990431">
    <property type="term" value="P:priRNA 3'-end processing"/>
    <property type="evidence" value="ECO:0007669"/>
    <property type="project" value="TreeGrafter"/>
</dbReference>
<reference evidence="3" key="1">
    <citation type="submission" date="2021-12" db="EMBL/GenBank/DDBJ databases">
        <authorList>
            <person name="Martin H S."/>
        </authorList>
    </citation>
    <scope>NUCLEOTIDE SEQUENCE</scope>
</reference>
<dbReference type="PANTHER" id="PTHR15092">
    <property type="entry name" value="POLY A -SPECIFIC RIBONUCLEASE/TARGET OF EGR1, MEMBER 1"/>
    <property type="match status" value="1"/>
</dbReference>
<dbReference type="InterPro" id="IPR012337">
    <property type="entry name" value="RNaseH-like_sf"/>
</dbReference>
<dbReference type="GO" id="GO:0005783">
    <property type="term" value="C:endoplasmic reticulum"/>
    <property type="evidence" value="ECO:0007669"/>
    <property type="project" value="TreeGrafter"/>
</dbReference>
<sequence>MEITRKNFNEELENITKNIKLSCFVGFDAEFTAILAGECFKHRLFDSNKDRYDRMKNEVSKMIMTQVGLTMFQYDRNRDDYVAVGYTFHLCPQVFGDIDQSFIFQASTLNFLCKHNFNFNKFTYEGLPYLSKAEENHIRQQLKNKTLFDNLINTMEMAGEKKLQEYCSKVSKWITDDEEDTLYLDVENPVMRYIVHNEVRQRFPNVLTTNSLGNSNKVLIYKDKYVEGANAAPMAILEENLMNDILGFSLIIELLAVHKKPIVGHNIFLDVILLHNQFIGPLPKNYEAFKKNIHNLLPMIFDTKYISHEMGRKLTFDEVWKSNALQDLYEFFSQRKCKKLEEGVNFIKLSTPFDVKQTYHEAGWDSYCSGYCFIRLGHWAACEISGKYRAVAPAQKLAALAPYSNRVNVIRGAVPYMNLVDNDPPSHRPDLLHIKSMKERAINVGKVTSLFASFGAVDIKPYGNRTALIAAGTHYTADKILKQFKNNKEYRITPFSVFKHSPAGRVSIWSSALITGSILLFFLHRRVNK</sequence>
<dbReference type="Gene3D" id="3.30.70.330">
    <property type="match status" value="1"/>
</dbReference>
<dbReference type="InterPro" id="IPR051181">
    <property type="entry name" value="CAF1_poly(A)_ribonucleases"/>
</dbReference>
<dbReference type="Gene3D" id="3.30.1370.50">
    <property type="entry name" value="R3H-like domain"/>
    <property type="match status" value="1"/>
</dbReference>
<protein>
    <recommendedName>
        <fullName evidence="5">Pre-piRNA 3'-exonuclease trimmer-like</fullName>
    </recommendedName>
</protein>
<evidence type="ECO:0008006" key="5">
    <source>
        <dbReference type="Google" id="ProtNLM"/>
    </source>
</evidence>
<dbReference type="GO" id="GO:0005634">
    <property type="term" value="C:nucleus"/>
    <property type="evidence" value="ECO:0007669"/>
    <property type="project" value="TreeGrafter"/>
</dbReference>
<feature type="transmembrane region" description="Helical" evidence="2">
    <location>
        <begin position="506"/>
        <end position="523"/>
    </location>
</feature>
<dbReference type="GO" id="GO:0000289">
    <property type="term" value="P:nuclear-transcribed mRNA poly(A) tail shortening"/>
    <property type="evidence" value="ECO:0007669"/>
    <property type="project" value="TreeGrafter"/>
</dbReference>